<reference evidence="2 3" key="1">
    <citation type="submission" date="2023-08" db="EMBL/GenBank/DDBJ databases">
        <authorList>
            <person name="Roldan D.M."/>
            <person name="Menes R.J."/>
        </authorList>
    </citation>
    <scope>NUCLEOTIDE SEQUENCE [LARGE SCALE GENOMIC DNA]</scope>
    <source>
        <strain evidence="2 3">CCM 2812</strain>
    </source>
</reference>
<feature type="transmembrane region" description="Helical" evidence="1">
    <location>
        <begin position="20"/>
        <end position="52"/>
    </location>
</feature>
<protein>
    <submittedName>
        <fullName evidence="2">Uncharacterized protein</fullName>
    </submittedName>
</protein>
<evidence type="ECO:0000313" key="3">
    <source>
        <dbReference type="Proteomes" id="UP001235760"/>
    </source>
</evidence>
<keyword evidence="3" id="KW-1185">Reference proteome</keyword>
<comment type="caution">
    <text evidence="2">The sequence shown here is derived from an EMBL/GenBank/DDBJ whole genome shotgun (WGS) entry which is preliminary data.</text>
</comment>
<proteinExistence type="predicted"/>
<evidence type="ECO:0000256" key="1">
    <source>
        <dbReference type="SAM" id="Phobius"/>
    </source>
</evidence>
<keyword evidence="1" id="KW-0812">Transmembrane</keyword>
<evidence type="ECO:0000313" key="2">
    <source>
        <dbReference type="EMBL" id="MDP4302255.1"/>
    </source>
</evidence>
<sequence length="72" mass="7545">MNSKPNPDLSTLATMAGLVRLALVLICAPAMLAAAIVASAAIVLLWPVAWLVRSVKRMPSAGLRRRGMSATC</sequence>
<keyword evidence="1" id="KW-1133">Transmembrane helix</keyword>
<dbReference type="EMBL" id="JAUZEE010000010">
    <property type="protein sequence ID" value="MDP4302255.1"/>
    <property type="molecule type" value="Genomic_DNA"/>
</dbReference>
<organism evidence="2 3">
    <name type="scientific">Leptothrix discophora</name>
    <dbReference type="NCBI Taxonomy" id="89"/>
    <lineage>
        <taxon>Bacteria</taxon>
        <taxon>Pseudomonadati</taxon>
        <taxon>Pseudomonadota</taxon>
        <taxon>Betaproteobacteria</taxon>
        <taxon>Burkholderiales</taxon>
        <taxon>Sphaerotilaceae</taxon>
        <taxon>Leptothrix</taxon>
    </lineage>
</organism>
<name>A0ABT9G6Z7_LEPDI</name>
<dbReference type="RefSeq" id="WP_305750798.1">
    <property type="nucleotide sequence ID" value="NZ_JAUZEE010000010.1"/>
</dbReference>
<accession>A0ABT9G6Z7</accession>
<dbReference type="Proteomes" id="UP001235760">
    <property type="component" value="Unassembled WGS sequence"/>
</dbReference>
<keyword evidence="1" id="KW-0472">Membrane</keyword>
<gene>
    <name evidence="2" type="ORF">Q8X39_16585</name>
</gene>